<accession>A0A0C2WSQ9</accession>
<dbReference type="AlphaFoldDB" id="A0A0C2WSQ9"/>
<name>A0A0C2WSQ9_AMAMK</name>
<dbReference type="EMBL" id="KN818247">
    <property type="protein sequence ID" value="KIL64742.1"/>
    <property type="molecule type" value="Genomic_DNA"/>
</dbReference>
<reference evidence="1 2" key="1">
    <citation type="submission" date="2014-04" db="EMBL/GenBank/DDBJ databases">
        <title>Evolutionary Origins and Diversification of the Mycorrhizal Mutualists.</title>
        <authorList>
            <consortium name="DOE Joint Genome Institute"/>
            <consortium name="Mycorrhizal Genomics Consortium"/>
            <person name="Kohler A."/>
            <person name="Kuo A."/>
            <person name="Nagy L.G."/>
            <person name="Floudas D."/>
            <person name="Copeland A."/>
            <person name="Barry K.W."/>
            <person name="Cichocki N."/>
            <person name="Veneault-Fourrey C."/>
            <person name="LaButti K."/>
            <person name="Lindquist E.A."/>
            <person name="Lipzen A."/>
            <person name="Lundell T."/>
            <person name="Morin E."/>
            <person name="Murat C."/>
            <person name="Riley R."/>
            <person name="Ohm R."/>
            <person name="Sun H."/>
            <person name="Tunlid A."/>
            <person name="Henrissat B."/>
            <person name="Grigoriev I.V."/>
            <person name="Hibbett D.S."/>
            <person name="Martin F."/>
        </authorList>
    </citation>
    <scope>NUCLEOTIDE SEQUENCE [LARGE SCALE GENOMIC DNA]</scope>
    <source>
        <strain evidence="1 2">Koide BX008</strain>
    </source>
</reference>
<evidence type="ECO:0000313" key="2">
    <source>
        <dbReference type="Proteomes" id="UP000054549"/>
    </source>
</evidence>
<dbReference type="HOGENOM" id="CLU_2830683_0_0_1"/>
<protein>
    <submittedName>
        <fullName evidence="1">Uncharacterized protein</fullName>
    </submittedName>
</protein>
<sequence length="66" mass="7451">MAACTTASKPHTTQVIFDSSLHKLWASSLCIMRPSTGRTYRKNAPVHLKILFADPVALEVERYQDF</sequence>
<evidence type="ECO:0000313" key="1">
    <source>
        <dbReference type="EMBL" id="KIL64742.1"/>
    </source>
</evidence>
<dbReference type="Proteomes" id="UP000054549">
    <property type="component" value="Unassembled WGS sequence"/>
</dbReference>
<organism evidence="1 2">
    <name type="scientific">Amanita muscaria (strain Koide BX008)</name>
    <dbReference type="NCBI Taxonomy" id="946122"/>
    <lineage>
        <taxon>Eukaryota</taxon>
        <taxon>Fungi</taxon>
        <taxon>Dikarya</taxon>
        <taxon>Basidiomycota</taxon>
        <taxon>Agaricomycotina</taxon>
        <taxon>Agaricomycetes</taxon>
        <taxon>Agaricomycetidae</taxon>
        <taxon>Agaricales</taxon>
        <taxon>Pluteineae</taxon>
        <taxon>Amanitaceae</taxon>
        <taxon>Amanita</taxon>
    </lineage>
</organism>
<gene>
    <name evidence="1" type="ORF">M378DRAFT_162884</name>
</gene>
<keyword evidence="2" id="KW-1185">Reference proteome</keyword>
<dbReference type="InParanoid" id="A0A0C2WSQ9"/>
<proteinExistence type="predicted"/>